<dbReference type="EMBL" id="BJMV01000006">
    <property type="protein sequence ID" value="GEB85563.1"/>
    <property type="molecule type" value="Genomic_DNA"/>
</dbReference>
<dbReference type="PANTHER" id="PTHR43130:SF3">
    <property type="entry name" value="HTH-TYPE TRANSCRIPTIONAL REGULATOR RV1931C"/>
    <property type="match status" value="1"/>
</dbReference>
<dbReference type="RefSeq" id="WP_141375934.1">
    <property type="nucleotide sequence ID" value="NZ_BAPL01000005.1"/>
</dbReference>
<reference evidence="4 5" key="1">
    <citation type="submission" date="2019-06" db="EMBL/GenBank/DDBJ databases">
        <title>Whole genome shotgun sequence of Acetobacter peroxydans NBRC 13755.</title>
        <authorList>
            <person name="Hosoyama A."/>
            <person name="Uohara A."/>
            <person name="Ohji S."/>
            <person name="Ichikawa N."/>
        </authorList>
    </citation>
    <scope>NUCLEOTIDE SEQUENCE [LARGE SCALE GENOMIC DNA]</scope>
    <source>
        <strain evidence="4 5">NBRC 13755</strain>
    </source>
</reference>
<dbReference type="PANTHER" id="PTHR43130">
    <property type="entry name" value="ARAC-FAMILY TRANSCRIPTIONAL REGULATOR"/>
    <property type="match status" value="1"/>
</dbReference>
<sequence length="318" mass="34701">MIRQVGILLYPDFQLLDVAGVTAAFEIADTLKGGAYHVTPLSLHGGLVRSSSGMALDTVACSSNDFFDTFIVVGGEGHKRAMKSPELLDCILKQSRNTRRICSVCSGAFLLAAASLLDGCRVTTHWQQAEFLKLLFPKVKVEADAIYVHDGAVWTSAGISAGIDMSLALITQDLGEQTARRTAQQMVVFYHRPGGQSQFSALLEMGGGEERFGTLLGWVRSHLTQRLSVETLAARVGMSPRNFSRAFRSSVGMSPAKAVERLRLEAARERVEQSSLPIEAIAAMTGFHDPERMRRAFLRAFGQPPQAVRRNANIRTSC</sequence>
<dbReference type="Pfam" id="PF12833">
    <property type="entry name" value="HTH_18"/>
    <property type="match status" value="1"/>
</dbReference>
<dbReference type="Gene3D" id="1.10.10.60">
    <property type="entry name" value="Homeodomain-like"/>
    <property type="match status" value="1"/>
</dbReference>
<comment type="caution">
    <text evidence="4">The sequence shown here is derived from an EMBL/GenBank/DDBJ whole genome shotgun (WGS) entry which is preliminary data.</text>
</comment>
<dbReference type="SUPFAM" id="SSF52317">
    <property type="entry name" value="Class I glutamine amidotransferase-like"/>
    <property type="match status" value="1"/>
</dbReference>
<dbReference type="SMART" id="SM00342">
    <property type="entry name" value="HTH_ARAC"/>
    <property type="match status" value="1"/>
</dbReference>
<evidence type="ECO:0000313" key="4">
    <source>
        <dbReference type="EMBL" id="GEB85563.1"/>
    </source>
</evidence>
<evidence type="ECO:0000256" key="1">
    <source>
        <dbReference type="ARBA" id="ARBA00023015"/>
    </source>
</evidence>
<keyword evidence="5" id="KW-1185">Reference proteome</keyword>
<feature type="domain" description="HTH araC/xylS-type" evidence="3">
    <location>
        <begin position="213"/>
        <end position="311"/>
    </location>
</feature>
<dbReference type="Proteomes" id="UP000317730">
    <property type="component" value="Unassembled WGS sequence"/>
</dbReference>
<dbReference type="InterPro" id="IPR002818">
    <property type="entry name" value="DJ-1/PfpI"/>
</dbReference>
<protein>
    <submittedName>
        <fullName evidence="4">AraC family transcriptional regulator</fullName>
    </submittedName>
</protein>
<proteinExistence type="predicted"/>
<dbReference type="InterPro" id="IPR029062">
    <property type="entry name" value="Class_I_gatase-like"/>
</dbReference>
<dbReference type="Pfam" id="PF01965">
    <property type="entry name" value="DJ-1_PfpI"/>
    <property type="match status" value="1"/>
</dbReference>
<gene>
    <name evidence="4" type="ORF">APE01nite_13600</name>
</gene>
<dbReference type="InterPro" id="IPR009057">
    <property type="entry name" value="Homeodomain-like_sf"/>
</dbReference>
<keyword evidence="1" id="KW-0805">Transcription regulation</keyword>
<dbReference type="Gene3D" id="3.40.50.880">
    <property type="match status" value="1"/>
</dbReference>
<name>A0A4Y3TUV0_9PROT</name>
<dbReference type="SUPFAM" id="SSF46689">
    <property type="entry name" value="Homeodomain-like"/>
    <property type="match status" value="2"/>
</dbReference>
<dbReference type="PROSITE" id="PS01124">
    <property type="entry name" value="HTH_ARAC_FAMILY_2"/>
    <property type="match status" value="1"/>
</dbReference>
<evidence type="ECO:0000259" key="3">
    <source>
        <dbReference type="PROSITE" id="PS01124"/>
    </source>
</evidence>
<dbReference type="CDD" id="cd03137">
    <property type="entry name" value="GATase1_AraC_1"/>
    <property type="match status" value="1"/>
</dbReference>
<dbReference type="AlphaFoldDB" id="A0A4Y3TUV0"/>
<dbReference type="OrthoDB" id="9793422at2"/>
<evidence type="ECO:0000256" key="2">
    <source>
        <dbReference type="ARBA" id="ARBA00023163"/>
    </source>
</evidence>
<dbReference type="InterPro" id="IPR018060">
    <property type="entry name" value="HTH_AraC"/>
</dbReference>
<accession>A0A4Y3TUV0</accession>
<dbReference type="GO" id="GO:0043565">
    <property type="term" value="F:sequence-specific DNA binding"/>
    <property type="evidence" value="ECO:0007669"/>
    <property type="project" value="InterPro"/>
</dbReference>
<dbReference type="GO" id="GO:0003700">
    <property type="term" value="F:DNA-binding transcription factor activity"/>
    <property type="evidence" value="ECO:0007669"/>
    <property type="project" value="InterPro"/>
</dbReference>
<organism evidence="4 5">
    <name type="scientific">Acetobacter peroxydans</name>
    <dbReference type="NCBI Taxonomy" id="104098"/>
    <lineage>
        <taxon>Bacteria</taxon>
        <taxon>Pseudomonadati</taxon>
        <taxon>Pseudomonadota</taxon>
        <taxon>Alphaproteobacteria</taxon>
        <taxon>Acetobacterales</taxon>
        <taxon>Acetobacteraceae</taxon>
        <taxon>Acetobacter</taxon>
    </lineage>
</organism>
<keyword evidence="2" id="KW-0804">Transcription</keyword>
<evidence type="ECO:0000313" key="5">
    <source>
        <dbReference type="Proteomes" id="UP000317730"/>
    </source>
</evidence>
<dbReference type="InterPro" id="IPR052158">
    <property type="entry name" value="INH-QAR"/>
</dbReference>